<dbReference type="PANTHER" id="PTHR14969:SF13">
    <property type="entry name" value="AT30094P"/>
    <property type="match status" value="1"/>
</dbReference>
<gene>
    <name evidence="3" type="ORF">LOD99_4117</name>
</gene>
<feature type="transmembrane region" description="Helical" evidence="1">
    <location>
        <begin position="44"/>
        <end position="66"/>
    </location>
</feature>
<feature type="transmembrane region" description="Helical" evidence="1">
    <location>
        <begin position="129"/>
        <end position="152"/>
    </location>
</feature>
<feature type="transmembrane region" description="Helical" evidence="1">
    <location>
        <begin position="78"/>
        <end position="97"/>
    </location>
</feature>
<keyword evidence="1" id="KW-0812">Transmembrane</keyword>
<proteinExistence type="predicted"/>
<keyword evidence="1" id="KW-0472">Membrane</keyword>
<dbReference type="InterPro" id="IPR000326">
    <property type="entry name" value="PAP2/HPO"/>
</dbReference>
<keyword evidence="1" id="KW-1133">Transmembrane helix</keyword>
<evidence type="ECO:0000259" key="2">
    <source>
        <dbReference type="SMART" id="SM00014"/>
    </source>
</evidence>
<evidence type="ECO:0000256" key="1">
    <source>
        <dbReference type="SAM" id="Phobius"/>
    </source>
</evidence>
<evidence type="ECO:0000313" key="4">
    <source>
        <dbReference type="Proteomes" id="UP001165289"/>
    </source>
</evidence>
<feature type="transmembrane region" description="Helical" evidence="1">
    <location>
        <begin position="164"/>
        <end position="185"/>
    </location>
</feature>
<dbReference type="SMART" id="SM00014">
    <property type="entry name" value="acidPPc"/>
    <property type="match status" value="1"/>
</dbReference>
<dbReference type="Proteomes" id="UP001165289">
    <property type="component" value="Unassembled WGS sequence"/>
</dbReference>
<keyword evidence="4" id="KW-1185">Reference proteome</keyword>
<dbReference type="InterPro" id="IPR036938">
    <property type="entry name" value="PAP2/HPO_sf"/>
</dbReference>
<protein>
    <recommendedName>
        <fullName evidence="2">Phosphatidic acid phosphatase type 2/haloperoxidase domain-containing protein</fullName>
    </recommendedName>
</protein>
<dbReference type="GO" id="GO:0042392">
    <property type="term" value="F:sphingosine-1-phosphate phosphatase activity"/>
    <property type="evidence" value="ECO:0007669"/>
    <property type="project" value="TreeGrafter"/>
</dbReference>
<reference evidence="3 4" key="1">
    <citation type="journal article" date="2023" name="BMC Biol.">
        <title>The compact genome of the sponge Oopsacas minuta (Hexactinellida) is lacking key metazoan core genes.</title>
        <authorList>
            <person name="Santini S."/>
            <person name="Schenkelaars Q."/>
            <person name="Jourda C."/>
            <person name="Duchesne M."/>
            <person name="Belahbib H."/>
            <person name="Rocher C."/>
            <person name="Selva M."/>
            <person name="Riesgo A."/>
            <person name="Vervoort M."/>
            <person name="Leys S.P."/>
            <person name="Kodjabachian L."/>
            <person name="Le Bivic A."/>
            <person name="Borchiellini C."/>
            <person name="Claverie J.M."/>
            <person name="Renard E."/>
        </authorList>
    </citation>
    <scope>NUCLEOTIDE SEQUENCE [LARGE SCALE GENOMIC DNA]</scope>
    <source>
        <strain evidence="3">SPO-2</strain>
    </source>
</reference>
<organism evidence="3 4">
    <name type="scientific">Oopsacas minuta</name>
    <dbReference type="NCBI Taxonomy" id="111878"/>
    <lineage>
        <taxon>Eukaryota</taxon>
        <taxon>Metazoa</taxon>
        <taxon>Porifera</taxon>
        <taxon>Hexactinellida</taxon>
        <taxon>Hexasterophora</taxon>
        <taxon>Lyssacinosida</taxon>
        <taxon>Leucopsacidae</taxon>
        <taxon>Oopsacas</taxon>
    </lineage>
</organism>
<dbReference type="AlphaFoldDB" id="A0AAV7JV14"/>
<comment type="caution">
    <text evidence="3">The sequence shown here is derived from an EMBL/GenBank/DDBJ whole genome shotgun (WGS) entry which is preliminary data.</text>
</comment>
<dbReference type="EMBL" id="JAKMXF010000297">
    <property type="protein sequence ID" value="KAI6652731.1"/>
    <property type="molecule type" value="Genomic_DNA"/>
</dbReference>
<dbReference type="SUPFAM" id="SSF48317">
    <property type="entry name" value="Acid phosphatase/Vanadium-dependent haloperoxidase"/>
    <property type="match status" value="1"/>
</dbReference>
<dbReference type="Pfam" id="PF01569">
    <property type="entry name" value="PAP2"/>
    <property type="match status" value="1"/>
</dbReference>
<name>A0AAV7JV14_9METZ</name>
<evidence type="ECO:0000313" key="3">
    <source>
        <dbReference type="EMBL" id="KAI6652731.1"/>
    </source>
</evidence>
<dbReference type="Gene3D" id="1.20.144.10">
    <property type="entry name" value="Phosphatidic acid phosphatase type 2/haloperoxidase"/>
    <property type="match status" value="1"/>
</dbReference>
<accession>A0AAV7JV14</accession>
<feature type="domain" description="Phosphatidic acid phosphatase type 2/haloperoxidase" evidence="2">
    <location>
        <begin position="74"/>
        <end position="183"/>
    </location>
</feature>
<sequence>MFLADYSKYFYFSFLSFDKTLSSLIIRTAHPARLTYEDQFARKILLLLEISGHGLIWISGALLWNVYRWGNAEMRPNFFLIGLILDVIIVGLTKAIVRRPRPRDNIEDMIATASIDRYSFPSGHASRSFFIAAYAFFVMPSYAQILITWAFVLSLSRILMKRHYLADVIIGANLGIVIGFVLGRFSNTHYD</sequence>
<dbReference type="PANTHER" id="PTHR14969">
    <property type="entry name" value="SPHINGOSINE-1-PHOSPHATE PHOSPHOHYDROLASE"/>
    <property type="match status" value="1"/>
</dbReference>